<protein>
    <submittedName>
        <fullName evidence="7">Uncharacterized protein</fullName>
    </submittedName>
</protein>
<evidence type="ECO:0000256" key="5">
    <source>
        <dbReference type="ARBA" id="ARBA00023242"/>
    </source>
</evidence>
<dbReference type="PANTHER" id="PTHR45821:SF19">
    <property type="entry name" value="SNF2 DOMAIN-CONTAINING PROTEIN CLASSY 3"/>
    <property type="match status" value="1"/>
</dbReference>
<comment type="subcellular location">
    <subcellularLocation>
        <location evidence="1">Nucleus</location>
    </subcellularLocation>
</comment>
<dbReference type="Proteomes" id="UP000823775">
    <property type="component" value="Unassembled WGS sequence"/>
</dbReference>
<evidence type="ECO:0000256" key="2">
    <source>
        <dbReference type="ARBA" id="ARBA00022741"/>
    </source>
</evidence>
<dbReference type="EMBL" id="JACEIK010001600">
    <property type="protein sequence ID" value="MCD7470725.1"/>
    <property type="molecule type" value="Genomic_DNA"/>
</dbReference>
<keyword evidence="3" id="KW-0378">Hydrolase</keyword>
<evidence type="ECO:0000256" key="3">
    <source>
        <dbReference type="ARBA" id="ARBA00022806"/>
    </source>
</evidence>
<proteinExistence type="predicted"/>
<name>A0ABS8TIQ0_DATST</name>
<sequence>MWAKHSFWRRQEKWENRRWKYGSAVNTGSGSGSWSNVGSVGLRSPMLNAADEVVSSTSSMCRIAEKSEEFSESESEASSDEDNDDPKDKNFRSKKTTKKGKEESNGRRLKYTQLAVEGEKHSKGRAYVFLSSSLSKSKKRKLNHKSMWRFFLVMTRSLTSSEEDCQGSSESAERTRGTHERKYFGESSSLLDVGGFKLYDSYAVRDAVIFGEGTVWDLVPLSAKATMYPHQREGFEFIWRNIAGDITLENLRVPLSGSRR</sequence>
<keyword evidence="5" id="KW-0539">Nucleus</keyword>
<feature type="compositionally biased region" description="Acidic residues" evidence="6">
    <location>
        <begin position="70"/>
        <end position="85"/>
    </location>
</feature>
<keyword evidence="2" id="KW-0547">Nucleotide-binding</keyword>
<feature type="region of interest" description="Disordered" evidence="6">
    <location>
        <begin position="65"/>
        <end position="111"/>
    </location>
</feature>
<gene>
    <name evidence="7" type="ORF">HAX54_010821</name>
</gene>
<dbReference type="PANTHER" id="PTHR45821">
    <property type="entry name" value="SNF2 DOMAIN-CONTAINING PROTEIN CLASSY 2-RELATED"/>
    <property type="match status" value="1"/>
</dbReference>
<evidence type="ECO:0000313" key="7">
    <source>
        <dbReference type="EMBL" id="MCD7470725.1"/>
    </source>
</evidence>
<evidence type="ECO:0000256" key="4">
    <source>
        <dbReference type="ARBA" id="ARBA00022840"/>
    </source>
</evidence>
<reference evidence="7 8" key="1">
    <citation type="journal article" date="2021" name="BMC Genomics">
        <title>Datura genome reveals duplications of psychoactive alkaloid biosynthetic genes and high mutation rate following tissue culture.</title>
        <authorList>
            <person name="Rajewski A."/>
            <person name="Carter-House D."/>
            <person name="Stajich J."/>
            <person name="Litt A."/>
        </authorList>
    </citation>
    <scope>NUCLEOTIDE SEQUENCE [LARGE SCALE GENOMIC DNA]</scope>
    <source>
        <strain evidence="7">AR-01</strain>
    </source>
</reference>
<keyword evidence="3" id="KW-0347">Helicase</keyword>
<evidence type="ECO:0000313" key="8">
    <source>
        <dbReference type="Proteomes" id="UP000823775"/>
    </source>
</evidence>
<organism evidence="7 8">
    <name type="scientific">Datura stramonium</name>
    <name type="common">Jimsonweed</name>
    <name type="synonym">Common thornapple</name>
    <dbReference type="NCBI Taxonomy" id="4076"/>
    <lineage>
        <taxon>Eukaryota</taxon>
        <taxon>Viridiplantae</taxon>
        <taxon>Streptophyta</taxon>
        <taxon>Embryophyta</taxon>
        <taxon>Tracheophyta</taxon>
        <taxon>Spermatophyta</taxon>
        <taxon>Magnoliopsida</taxon>
        <taxon>eudicotyledons</taxon>
        <taxon>Gunneridae</taxon>
        <taxon>Pentapetalae</taxon>
        <taxon>asterids</taxon>
        <taxon>lamiids</taxon>
        <taxon>Solanales</taxon>
        <taxon>Solanaceae</taxon>
        <taxon>Solanoideae</taxon>
        <taxon>Datureae</taxon>
        <taxon>Datura</taxon>
    </lineage>
</organism>
<evidence type="ECO:0000256" key="1">
    <source>
        <dbReference type="ARBA" id="ARBA00004123"/>
    </source>
</evidence>
<evidence type="ECO:0000256" key="6">
    <source>
        <dbReference type="SAM" id="MobiDB-lite"/>
    </source>
</evidence>
<comment type="caution">
    <text evidence="7">The sequence shown here is derived from an EMBL/GenBank/DDBJ whole genome shotgun (WGS) entry which is preliminary data.</text>
</comment>
<dbReference type="InterPro" id="IPR044567">
    <property type="entry name" value="CLSY/DRD1"/>
</dbReference>
<accession>A0ABS8TIQ0</accession>
<keyword evidence="8" id="KW-1185">Reference proteome</keyword>
<keyword evidence="4" id="KW-0067">ATP-binding</keyword>